<feature type="compositionally biased region" description="Basic and acidic residues" evidence="1">
    <location>
        <begin position="487"/>
        <end position="497"/>
    </location>
</feature>
<name>G4Z734_PHYSP</name>
<evidence type="ECO:0000313" key="3">
    <source>
        <dbReference type="Proteomes" id="UP000002640"/>
    </source>
</evidence>
<sequence length="634" mass="71166">MAHWWRRDELRALLQAWEQSLAPPRDREDIGGDELQRLYARFDALRPRDAAAIPVQDVEAQRQRLVRTFLFQRAFDAESKRGGRPTWFQLPPAQQDTLRRMNSRLGELAAVTPDEFELLTRICEEPAAPPSQLLQPAPQAPTPAPTPSLMADEMQAAAEALAGLPMFRPNNQPRPTLSPSLSPPSSPIRTTNKESVGQQSKQEVASDSDELSVETASDADDSEYAPAKKSRKEREMDSDYTPPKGKGKAKAKISKWSKRDEKRLIAAWHEVVTVLAENGYAGSFASRNEGLRLNSLIHQRYAELCDNNSARTNQSTGAKKHAIMMAFRSLRGVLRTLASLSERPNWFGMTPEERMELQKMHGHHHEHACLIEKDTYQQLGEIDRAQRLISTPTANALRPPTTLDQILGRTKDGDSFDSRKKGGKVSGKSKYEGGPPRGYVVTHRSSEEESGDELSDDGASTRNGRVENSSRGGNSRAIVSSRHPRSSPKEVARRSSREVNPADDIGSTDDSSPSKRRRTGFSDAKWVTRLLDAQTQRFEALLAEFQEERRQERQHNMEIILEALKLRNASAQKPDQPSQFVEALVEKQRQHMLGLFNQMQDERSQEREQARMLLRELGASHLVSSGQDEGHKDG</sequence>
<proteinExistence type="predicted"/>
<feature type="region of interest" description="Disordered" evidence="1">
    <location>
        <begin position="390"/>
        <end position="519"/>
    </location>
</feature>
<feature type="compositionally biased region" description="Basic residues" evidence="1">
    <location>
        <begin position="245"/>
        <end position="255"/>
    </location>
</feature>
<feature type="compositionally biased region" description="Basic and acidic residues" evidence="1">
    <location>
        <begin position="409"/>
        <end position="420"/>
    </location>
</feature>
<organism evidence="2 3">
    <name type="scientific">Phytophthora sojae (strain P6497)</name>
    <name type="common">Soybean stem and root rot agent</name>
    <name type="synonym">Phytophthora megasperma f. sp. glycines</name>
    <dbReference type="NCBI Taxonomy" id="1094619"/>
    <lineage>
        <taxon>Eukaryota</taxon>
        <taxon>Sar</taxon>
        <taxon>Stramenopiles</taxon>
        <taxon>Oomycota</taxon>
        <taxon>Peronosporomycetes</taxon>
        <taxon>Peronosporales</taxon>
        <taxon>Peronosporaceae</taxon>
        <taxon>Phytophthora</taxon>
    </lineage>
</organism>
<dbReference type="InParanoid" id="G4Z734"/>
<feature type="region of interest" description="Disordered" evidence="1">
    <location>
        <begin position="614"/>
        <end position="634"/>
    </location>
</feature>
<feature type="compositionally biased region" description="Polar residues" evidence="1">
    <location>
        <begin position="460"/>
        <end position="473"/>
    </location>
</feature>
<dbReference type="AlphaFoldDB" id="G4Z734"/>
<evidence type="ECO:0000313" key="2">
    <source>
        <dbReference type="EMBL" id="EGZ21786.1"/>
    </source>
</evidence>
<dbReference type="GeneID" id="20640097"/>
<feature type="compositionally biased region" description="Polar residues" evidence="1">
    <location>
        <begin position="188"/>
        <end position="205"/>
    </location>
</feature>
<evidence type="ECO:0000256" key="1">
    <source>
        <dbReference type="SAM" id="MobiDB-lite"/>
    </source>
</evidence>
<gene>
    <name evidence="2" type="ORF">PHYSODRAFT_285654</name>
</gene>
<protein>
    <submittedName>
        <fullName evidence="2">Uncharacterized protein</fullName>
    </submittedName>
</protein>
<dbReference type="OMA" id="GAKKHAI"/>
<feature type="compositionally biased region" description="Acidic residues" evidence="1">
    <location>
        <begin position="206"/>
        <end position="223"/>
    </location>
</feature>
<feature type="region of interest" description="Disordered" evidence="1">
    <location>
        <begin position="128"/>
        <end position="148"/>
    </location>
</feature>
<dbReference type="Proteomes" id="UP000002640">
    <property type="component" value="Unassembled WGS sequence"/>
</dbReference>
<accession>G4Z734</accession>
<keyword evidence="3" id="KW-1185">Reference proteome</keyword>
<feature type="region of interest" description="Disordered" evidence="1">
    <location>
        <begin position="166"/>
        <end position="255"/>
    </location>
</feature>
<dbReference type="EMBL" id="JH159153">
    <property type="protein sequence ID" value="EGZ21786.1"/>
    <property type="molecule type" value="Genomic_DNA"/>
</dbReference>
<reference evidence="2 3" key="1">
    <citation type="journal article" date="2006" name="Science">
        <title>Phytophthora genome sequences uncover evolutionary origins and mechanisms of pathogenesis.</title>
        <authorList>
            <person name="Tyler B.M."/>
            <person name="Tripathy S."/>
            <person name="Zhang X."/>
            <person name="Dehal P."/>
            <person name="Jiang R.H."/>
            <person name="Aerts A."/>
            <person name="Arredondo F.D."/>
            <person name="Baxter L."/>
            <person name="Bensasson D."/>
            <person name="Beynon J.L."/>
            <person name="Chapman J."/>
            <person name="Damasceno C.M."/>
            <person name="Dorrance A.E."/>
            <person name="Dou D."/>
            <person name="Dickerman A.W."/>
            <person name="Dubchak I.L."/>
            <person name="Garbelotto M."/>
            <person name="Gijzen M."/>
            <person name="Gordon S.G."/>
            <person name="Govers F."/>
            <person name="Grunwald N.J."/>
            <person name="Huang W."/>
            <person name="Ivors K.L."/>
            <person name="Jones R.W."/>
            <person name="Kamoun S."/>
            <person name="Krampis K."/>
            <person name="Lamour K.H."/>
            <person name="Lee M.K."/>
            <person name="McDonald W.H."/>
            <person name="Medina M."/>
            <person name="Meijer H.J."/>
            <person name="Nordberg E.K."/>
            <person name="Maclean D.J."/>
            <person name="Ospina-Giraldo M.D."/>
            <person name="Morris P.F."/>
            <person name="Phuntumart V."/>
            <person name="Putnam N.H."/>
            <person name="Rash S."/>
            <person name="Rose J.K."/>
            <person name="Sakihama Y."/>
            <person name="Salamov A.A."/>
            <person name="Savidor A."/>
            <person name="Scheuring C.F."/>
            <person name="Smith B.M."/>
            <person name="Sobral B.W."/>
            <person name="Terry A."/>
            <person name="Torto-Alalibo T.A."/>
            <person name="Win J."/>
            <person name="Xu Z."/>
            <person name="Zhang H."/>
            <person name="Grigoriev I.V."/>
            <person name="Rokhsar D.S."/>
            <person name="Boore J.L."/>
        </authorList>
    </citation>
    <scope>NUCLEOTIDE SEQUENCE [LARGE SCALE GENOMIC DNA]</scope>
    <source>
        <strain evidence="2 3">P6497</strain>
    </source>
</reference>
<dbReference type="KEGG" id="psoj:PHYSODRAFT_285654"/>
<dbReference type="RefSeq" id="XP_009524503.1">
    <property type="nucleotide sequence ID" value="XM_009526208.1"/>
</dbReference>